<comment type="caution">
    <text evidence="3">The sequence shown here is derived from an EMBL/GenBank/DDBJ whole genome shotgun (WGS) entry which is preliminary data.</text>
</comment>
<gene>
    <name evidence="3" type="ORF">CSOL1703_00005645</name>
</gene>
<dbReference type="AlphaFoldDB" id="A0A9P0EM95"/>
<keyword evidence="4" id="KW-1185">Reference proteome</keyword>
<feature type="compositionally biased region" description="Polar residues" evidence="2">
    <location>
        <begin position="1"/>
        <end position="26"/>
    </location>
</feature>
<dbReference type="EMBL" id="CABFOC020000045">
    <property type="protein sequence ID" value="CAH0053769.1"/>
    <property type="molecule type" value="Genomic_DNA"/>
</dbReference>
<protein>
    <recommendedName>
        <fullName evidence="5">C6 zinc finger domain-containing protein</fullName>
    </recommendedName>
</protein>
<proteinExistence type="predicted"/>
<evidence type="ECO:0008006" key="5">
    <source>
        <dbReference type="Google" id="ProtNLM"/>
    </source>
</evidence>
<evidence type="ECO:0000256" key="2">
    <source>
        <dbReference type="SAM" id="MobiDB-lite"/>
    </source>
</evidence>
<evidence type="ECO:0000313" key="3">
    <source>
        <dbReference type="EMBL" id="CAH0053769.1"/>
    </source>
</evidence>
<dbReference type="PANTHER" id="PTHR47784">
    <property type="entry name" value="STEROL UPTAKE CONTROL PROTEIN 2"/>
    <property type="match status" value="1"/>
</dbReference>
<feature type="region of interest" description="Disordered" evidence="2">
    <location>
        <begin position="1"/>
        <end position="94"/>
    </location>
</feature>
<dbReference type="InterPro" id="IPR021858">
    <property type="entry name" value="Fun_TF"/>
</dbReference>
<evidence type="ECO:0000313" key="4">
    <source>
        <dbReference type="Proteomes" id="UP000775872"/>
    </source>
</evidence>
<organism evidence="3 4">
    <name type="scientific">Clonostachys solani</name>
    <dbReference type="NCBI Taxonomy" id="160281"/>
    <lineage>
        <taxon>Eukaryota</taxon>
        <taxon>Fungi</taxon>
        <taxon>Dikarya</taxon>
        <taxon>Ascomycota</taxon>
        <taxon>Pezizomycotina</taxon>
        <taxon>Sordariomycetes</taxon>
        <taxon>Hypocreomycetidae</taxon>
        <taxon>Hypocreales</taxon>
        <taxon>Bionectriaceae</taxon>
        <taxon>Clonostachys</taxon>
    </lineage>
</organism>
<dbReference type="PANTHER" id="PTHR47784:SF5">
    <property type="entry name" value="STEROL UPTAKE CONTROL PROTEIN 2"/>
    <property type="match status" value="1"/>
</dbReference>
<dbReference type="InterPro" id="IPR053157">
    <property type="entry name" value="Sterol_Uptake_Regulator"/>
</dbReference>
<dbReference type="Proteomes" id="UP000775872">
    <property type="component" value="Unassembled WGS sequence"/>
</dbReference>
<dbReference type="OrthoDB" id="3546279at2759"/>
<keyword evidence="1" id="KW-0539">Nucleus</keyword>
<sequence length="407" mass="44854">MDASAANSGASSLEQQAVSQPTTPQCPSHEPSISPPRHRGSPPAAPSQGHGHDQSILSAPDGALADPNSAGRGPKDLEALPSRSRPRPPPPHVFSEEWMESLPLLHHYTTNVALTLSRDPATAPLWGTSLPQAAFSHQFLMHGLLGVSALHYAHTNPQQEREFTFVSSRYQDLALQYFTTHLNDLNDQNFTPFFFLGTLIFLLATCSIAKPQDTEKPVSPEEIARSFSLLQGVKSIISAMPTWIQNQDGPLAPLLQMMDPVEEKQLGGFQSRLERLSALTRETSPASLDAINVRTSCLLAIESLRTTYCACKGDQSLSGSRRVWTWPMTLTQLFIELIQIAHPLALIILAHYAALVRPHEHPDWVSHGWSGNVMISVASSLGPEWHEWLAWPQRSLRDNIDVNDMSE</sequence>
<dbReference type="GO" id="GO:0001228">
    <property type="term" value="F:DNA-binding transcription activator activity, RNA polymerase II-specific"/>
    <property type="evidence" value="ECO:0007669"/>
    <property type="project" value="TreeGrafter"/>
</dbReference>
<accession>A0A9P0EM95</accession>
<reference evidence="3" key="1">
    <citation type="submission" date="2021-10" db="EMBL/GenBank/DDBJ databases">
        <authorList>
            <person name="Piombo E."/>
        </authorList>
    </citation>
    <scope>NUCLEOTIDE SEQUENCE</scope>
</reference>
<dbReference type="Pfam" id="PF11951">
    <property type="entry name" value="Fungal_trans_2"/>
    <property type="match status" value="1"/>
</dbReference>
<evidence type="ECO:0000256" key="1">
    <source>
        <dbReference type="ARBA" id="ARBA00023242"/>
    </source>
</evidence>
<name>A0A9P0EM95_9HYPO</name>